<reference evidence="3" key="1">
    <citation type="journal article" date="2019" name="Int. J. Syst. Evol. Microbiol.">
        <title>The Global Catalogue of Microorganisms (GCM) 10K type strain sequencing project: providing services to taxonomists for standard genome sequencing and annotation.</title>
        <authorList>
            <consortium name="The Broad Institute Genomics Platform"/>
            <consortium name="The Broad Institute Genome Sequencing Center for Infectious Disease"/>
            <person name="Wu L."/>
            <person name="Ma J."/>
        </authorList>
    </citation>
    <scope>NUCLEOTIDE SEQUENCE [LARGE SCALE GENOMIC DNA]</scope>
    <source>
        <strain evidence="3">JCM 17494</strain>
    </source>
</reference>
<feature type="transmembrane region" description="Helical" evidence="1">
    <location>
        <begin position="35"/>
        <end position="53"/>
    </location>
</feature>
<sequence length="84" mass="8604">MRIKPGFAADTVLVWASGHPAGALAVAVAPPFLMTTIRFTLAAALMALVALVTSARPYVRGRFAGAGVSVLRCVPGAETGGPRR</sequence>
<proteinExistence type="predicted"/>
<evidence type="ECO:0000313" key="3">
    <source>
        <dbReference type="Proteomes" id="UP001500711"/>
    </source>
</evidence>
<comment type="caution">
    <text evidence="2">The sequence shown here is derived from an EMBL/GenBank/DDBJ whole genome shotgun (WGS) entry which is preliminary data.</text>
</comment>
<protein>
    <submittedName>
        <fullName evidence="2">Uncharacterized protein</fullName>
    </submittedName>
</protein>
<gene>
    <name evidence="2" type="ORF">GCM10022267_18370</name>
</gene>
<evidence type="ECO:0000256" key="1">
    <source>
        <dbReference type="SAM" id="Phobius"/>
    </source>
</evidence>
<keyword evidence="1" id="KW-1133">Transmembrane helix</keyword>
<evidence type="ECO:0000313" key="2">
    <source>
        <dbReference type="EMBL" id="GAA3631758.1"/>
    </source>
</evidence>
<accession>A0ABP7AH93</accession>
<name>A0ABP7AH93_9PSEU</name>
<keyword evidence="1" id="KW-0472">Membrane</keyword>
<keyword evidence="3" id="KW-1185">Reference proteome</keyword>
<organism evidence="2 3">
    <name type="scientific">Lentzea roselyniae</name>
    <dbReference type="NCBI Taxonomy" id="531940"/>
    <lineage>
        <taxon>Bacteria</taxon>
        <taxon>Bacillati</taxon>
        <taxon>Actinomycetota</taxon>
        <taxon>Actinomycetes</taxon>
        <taxon>Pseudonocardiales</taxon>
        <taxon>Pseudonocardiaceae</taxon>
        <taxon>Lentzea</taxon>
    </lineage>
</organism>
<keyword evidence="1" id="KW-0812">Transmembrane</keyword>
<dbReference type="EMBL" id="BAABBE010000004">
    <property type="protein sequence ID" value="GAA3631758.1"/>
    <property type="molecule type" value="Genomic_DNA"/>
</dbReference>
<dbReference type="Proteomes" id="UP001500711">
    <property type="component" value="Unassembled WGS sequence"/>
</dbReference>